<evidence type="ECO:0000313" key="3">
    <source>
        <dbReference type="Proteomes" id="UP001157961"/>
    </source>
</evidence>
<dbReference type="EMBL" id="FXTY01000014">
    <property type="protein sequence ID" value="SMP36238.1"/>
    <property type="molecule type" value="Genomic_DNA"/>
</dbReference>
<reference evidence="2 3" key="1">
    <citation type="submission" date="2017-05" db="EMBL/GenBank/DDBJ databases">
        <authorList>
            <person name="Varghese N."/>
            <person name="Submissions S."/>
        </authorList>
    </citation>
    <scope>NUCLEOTIDE SEQUENCE [LARGE SCALE GENOMIC DNA]</scope>
    <source>
        <strain evidence="2 3">DSM 29734</strain>
    </source>
</reference>
<evidence type="ECO:0000313" key="2">
    <source>
        <dbReference type="EMBL" id="SMP36238.1"/>
    </source>
</evidence>
<protein>
    <submittedName>
        <fullName evidence="2">Uncharacterized protein</fullName>
    </submittedName>
</protein>
<keyword evidence="3" id="KW-1185">Reference proteome</keyword>
<accession>A0ABY1PKJ0</accession>
<dbReference type="Proteomes" id="UP001157961">
    <property type="component" value="Unassembled WGS sequence"/>
</dbReference>
<sequence length="394" mass="44825">MKASVSPPAQPTERLMQAWIYQNSWTTQFALLLALGVSPDAEDAEDHIAPLALLLERTTGDGIRSGRPIDWLWWGERNGVPFHSDWWMAITPQGPIGFDGQHFALLRDEMLSDAFLQHERRLITKWARKPYWTPREAIDLSLNFGPFTTDSWRGQEPEFGDTIRERDDRFRTSERAVEAGDISEKAAPKDYVLWLDKCGYIVSEAWRRAVGLESKVFGHMEQAQLATLLEENAQLRQNLENLATKTDAQDDVQRQLATLGDENENLRRQLVEQEKTIRGFEEQALQSGIESNSSEDIKELKKRIRLLHGERANYNEVGALTRRVEFLEIILLAAAVDGHSYDPRAGKSPIPKEIADKATALGNPIAQSTVRKYLQESSTKHIEPGVWEVIFPKK</sequence>
<gene>
    <name evidence="2" type="ORF">SAMN06265373_11426</name>
</gene>
<comment type="caution">
    <text evidence="2">The sequence shown here is derived from an EMBL/GenBank/DDBJ whole genome shotgun (WGS) entry which is preliminary data.</text>
</comment>
<proteinExistence type="predicted"/>
<organism evidence="2 3">
    <name type="scientific">Shimia sagamensis</name>
    <dbReference type="NCBI Taxonomy" id="1566352"/>
    <lineage>
        <taxon>Bacteria</taxon>
        <taxon>Pseudomonadati</taxon>
        <taxon>Pseudomonadota</taxon>
        <taxon>Alphaproteobacteria</taxon>
        <taxon>Rhodobacterales</taxon>
        <taxon>Roseobacteraceae</taxon>
    </lineage>
</organism>
<name>A0ABY1PKJ0_9RHOB</name>
<evidence type="ECO:0000256" key="1">
    <source>
        <dbReference type="SAM" id="Coils"/>
    </source>
</evidence>
<keyword evidence="1" id="KW-0175">Coiled coil</keyword>
<feature type="coiled-coil region" evidence="1">
    <location>
        <begin position="225"/>
        <end position="317"/>
    </location>
</feature>